<feature type="region of interest" description="Disordered" evidence="1">
    <location>
        <begin position="354"/>
        <end position="381"/>
    </location>
</feature>
<proteinExistence type="predicted"/>
<keyword evidence="2" id="KW-0472">Membrane</keyword>
<accession>U2KA32</accession>
<dbReference type="Proteomes" id="UP000016617">
    <property type="component" value="Unassembled WGS sequence"/>
</dbReference>
<evidence type="ECO:0000256" key="2">
    <source>
        <dbReference type="SAM" id="Phobius"/>
    </source>
</evidence>
<protein>
    <submittedName>
        <fullName evidence="3">Uncharacterized protein</fullName>
    </submittedName>
</protein>
<dbReference type="AlphaFoldDB" id="U2KA32"/>
<feature type="region of interest" description="Disordered" evidence="1">
    <location>
        <begin position="271"/>
        <end position="299"/>
    </location>
</feature>
<name>U2KA32_9STRE</name>
<evidence type="ECO:0000313" key="3">
    <source>
        <dbReference type="EMBL" id="ERJ74024.1"/>
    </source>
</evidence>
<feature type="transmembrane region" description="Helical" evidence="2">
    <location>
        <begin position="158"/>
        <end position="179"/>
    </location>
</feature>
<dbReference type="EMBL" id="AWVA01000116">
    <property type="protein sequence ID" value="ERJ74024.1"/>
    <property type="molecule type" value="Genomic_DNA"/>
</dbReference>
<evidence type="ECO:0000256" key="1">
    <source>
        <dbReference type="SAM" id="MobiDB-lite"/>
    </source>
</evidence>
<organism evidence="3 4">
    <name type="scientific">Streptococcus sobrinus W1703</name>
    <dbReference type="NCBI Taxonomy" id="1227275"/>
    <lineage>
        <taxon>Bacteria</taxon>
        <taxon>Bacillati</taxon>
        <taxon>Bacillota</taxon>
        <taxon>Bacilli</taxon>
        <taxon>Lactobacillales</taxon>
        <taxon>Streptococcaceae</taxon>
        <taxon>Streptococcus</taxon>
    </lineage>
</organism>
<feature type="compositionally biased region" description="Polar residues" evidence="1">
    <location>
        <begin position="271"/>
        <end position="280"/>
    </location>
</feature>
<dbReference type="HOGENOM" id="CLU_725450_0_0_9"/>
<feature type="region of interest" description="Disordered" evidence="1">
    <location>
        <begin position="43"/>
        <end position="92"/>
    </location>
</feature>
<keyword evidence="2" id="KW-1133">Transmembrane helix</keyword>
<gene>
    <name evidence="3" type="ORF">HMPREF1557_01933</name>
</gene>
<feature type="compositionally biased region" description="Polar residues" evidence="1">
    <location>
        <begin position="80"/>
        <end position="92"/>
    </location>
</feature>
<evidence type="ECO:0000313" key="4">
    <source>
        <dbReference type="Proteomes" id="UP000016617"/>
    </source>
</evidence>
<keyword evidence="2" id="KW-0812">Transmembrane</keyword>
<comment type="caution">
    <text evidence="3">The sequence shown here is derived from an EMBL/GenBank/DDBJ whole genome shotgun (WGS) entry which is preliminary data.</text>
</comment>
<sequence>MIYYCYLTLLGENLTKETITMMNEKEWAEFFELTQGRKPLPEDYQKAASAGEFKPETTVQATEQAKAQEIPNQAIPEQTAAPQTQASTPLQTQPANQAINTGVATPNAPAGTTNPTAPLVQGQPLAAAPVARQANKTSAFKKMGQVFKKKGGKKGWPLWLNIGIMVLIALALLGAGFWGHHSQRQLTTKLANGDWELKESAYYKDGDWDTYYENGNFKDDKDTRAGSDSSEVTFKYYLSNKDGNFVLYNYFDASSDSVSFSSYEHPTRTLTVNKQKQTASHRTDDDYAYLYSPSKPEKSESLDDYKVRYFRKGDELIFVYYDGSKPYYRETYRSMSTSQAKSVRSKVQKSYKNLEDYVKEQYDDGDDNSSSNSGTSGFQAG</sequence>
<dbReference type="PATRIC" id="fig|1227275.3.peg.1734"/>
<reference evidence="3 4" key="1">
    <citation type="submission" date="2013-06" db="EMBL/GenBank/DDBJ databases">
        <authorList>
            <person name="Weinstock G."/>
            <person name="Sodergren E."/>
            <person name="Lobos E.A."/>
            <person name="Fulton L."/>
            <person name="Fulton R."/>
            <person name="Courtney L."/>
            <person name="Fronick C."/>
            <person name="O'Laughlin M."/>
            <person name="Godfrey J."/>
            <person name="Wilson R.M."/>
            <person name="Miner T."/>
            <person name="Farmer C."/>
            <person name="Delehaunty K."/>
            <person name="Cordes M."/>
            <person name="Minx P."/>
            <person name="Tomlinson C."/>
            <person name="Chen J."/>
            <person name="Wollam A."/>
            <person name="Pepin K.H."/>
            <person name="Bhonagiri V."/>
            <person name="Zhang X."/>
            <person name="Warren W."/>
            <person name="Mitreva M."/>
            <person name="Mardis E.R."/>
            <person name="Wilson R.K."/>
        </authorList>
    </citation>
    <scope>NUCLEOTIDE SEQUENCE [LARGE SCALE GENOMIC DNA]</scope>
    <source>
        <strain evidence="3 4">W1703</strain>
    </source>
</reference>